<name>A0A0G4EBF2_VITBC</name>
<evidence type="ECO:0000256" key="3">
    <source>
        <dbReference type="ARBA" id="ARBA00023180"/>
    </source>
</evidence>
<dbReference type="SUPFAM" id="SSF82895">
    <property type="entry name" value="TSP-1 type 1 repeat"/>
    <property type="match status" value="2"/>
</dbReference>
<dbReference type="SMART" id="SM00209">
    <property type="entry name" value="TSP1"/>
    <property type="match status" value="2"/>
</dbReference>
<dbReference type="Proteomes" id="UP000041254">
    <property type="component" value="Unassembled WGS sequence"/>
</dbReference>
<dbReference type="OrthoDB" id="432429at2759"/>
<feature type="domain" description="Spondin-like TSP1" evidence="5">
    <location>
        <begin position="45"/>
        <end position="96"/>
    </location>
</feature>
<proteinExistence type="predicted"/>
<organism evidence="6 7">
    <name type="scientific">Vitrella brassicaformis (strain CCMP3155)</name>
    <dbReference type="NCBI Taxonomy" id="1169540"/>
    <lineage>
        <taxon>Eukaryota</taxon>
        <taxon>Sar</taxon>
        <taxon>Alveolata</taxon>
        <taxon>Colpodellida</taxon>
        <taxon>Vitrellaceae</taxon>
        <taxon>Vitrella</taxon>
    </lineage>
</organism>
<dbReference type="PhylomeDB" id="A0A0G4EBF2"/>
<dbReference type="InterPro" id="IPR044004">
    <property type="entry name" value="TSP1_spondin_dom"/>
</dbReference>
<feature type="domain" description="Spondin-like TSP1" evidence="5">
    <location>
        <begin position="128"/>
        <end position="183"/>
    </location>
</feature>
<dbReference type="GO" id="GO:0031012">
    <property type="term" value="C:extracellular matrix"/>
    <property type="evidence" value="ECO:0007669"/>
    <property type="project" value="TreeGrafter"/>
</dbReference>
<dbReference type="PANTHER" id="PTHR11311">
    <property type="entry name" value="SPONDIN"/>
    <property type="match status" value="1"/>
</dbReference>
<dbReference type="InParanoid" id="A0A0G4EBF2"/>
<keyword evidence="1 4" id="KW-0732">Signal</keyword>
<evidence type="ECO:0000259" key="5">
    <source>
        <dbReference type="Pfam" id="PF19028"/>
    </source>
</evidence>
<dbReference type="EMBL" id="CDMY01000091">
    <property type="protein sequence ID" value="CEL92606.1"/>
    <property type="molecule type" value="Genomic_DNA"/>
</dbReference>
<feature type="chain" id="PRO_5005187504" description="Spondin-like TSP1 domain-containing protein" evidence="4">
    <location>
        <begin position="21"/>
        <end position="511"/>
    </location>
</feature>
<dbReference type="InterPro" id="IPR000884">
    <property type="entry name" value="TSP1_rpt"/>
</dbReference>
<dbReference type="GO" id="GO:0007155">
    <property type="term" value="P:cell adhesion"/>
    <property type="evidence" value="ECO:0007669"/>
    <property type="project" value="TreeGrafter"/>
</dbReference>
<keyword evidence="2" id="KW-1015">Disulfide bond</keyword>
<sequence length="511" mass="54463">MQRILRRAAIFLSIVALSSAQGNEGDFIPLPPVAPSASDCSISDCVVSAWSDWTSCTKSCGGGIKTRARTATTPPCAGDFACPPLDETVACNTSPCGRPQEAAACEQNELASSQVGPPIGIRQARGDCVVSAWTEWSECSASCFESGTYGQQIRTRQVQVPATGGRPCPSSLKERRVCNQFKCPGATCEDDPNIARLSGGFDCRFILFAATCDEFFFDLAQRLNQPFPDDVPPEARVRDGCRASCGLCEECAPGCELWERRNLNCEAPCNVASCNFDDGDCQGDCEAPDIPTSVRRGVTPVSRFIKTGETYTIKCPDSSLRFLGYSTIEQITLTCLSGGRLHDGGAGLTVVGGVPQVPSCVPAAEAEAFELVPSQVGPPIGIRQAPGEISPAPTGIECELPDEYRGLVSGVCEDLKAVEEVGRDLRIDCSFLYFMTEQDCTITLADLLTRFADTPGIPGLPPTVPSETTVGDICPLTCRLCREGEAFVPPIVYAVLPPAQTGCSLYTFPPR</sequence>
<dbReference type="InterPro" id="IPR036383">
    <property type="entry name" value="TSP1_rpt_sf"/>
</dbReference>
<dbReference type="Gene3D" id="2.20.100.10">
    <property type="entry name" value="Thrombospondin type-1 (TSP1) repeat"/>
    <property type="match status" value="2"/>
</dbReference>
<dbReference type="PANTHER" id="PTHR11311:SF15">
    <property type="entry name" value="SPONDIN-2"/>
    <property type="match status" value="1"/>
</dbReference>
<evidence type="ECO:0000313" key="6">
    <source>
        <dbReference type="EMBL" id="CEL92606.1"/>
    </source>
</evidence>
<dbReference type="STRING" id="1169540.A0A0G4EBF2"/>
<gene>
    <name evidence="6" type="ORF">Vbra_6884</name>
</gene>
<dbReference type="VEuPathDB" id="CryptoDB:Vbra_6884"/>
<evidence type="ECO:0000256" key="1">
    <source>
        <dbReference type="ARBA" id="ARBA00022729"/>
    </source>
</evidence>
<accession>A0A0G4EBF2</accession>
<reference evidence="6 7" key="1">
    <citation type="submission" date="2014-11" db="EMBL/GenBank/DDBJ databases">
        <authorList>
            <person name="Zhu J."/>
            <person name="Qi W."/>
            <person name="Song R."/>
        </authorList>
    </citation>
    <scope>NUCLEOTIDE SEQUENCE [LARGE SCALE GENOMIC DNA]</scope>
</reference>
<dbReference type="InterPro" id="IPR051418">
    <property type="entry name" value="Spondin/Thrombospondin_T1"/>
</dbReference>
<protein>
    <recommendedName>
        <fullName evidence="5">Spondin-like TSP1 domain-containing protein</fullName>
    </recommendedName>
</protein>
<evidence type="ECO:0000256" key="4">
    <source>
        <dbReference type="SAM" id="SignalP"/>
    </source>
</evidence>
<keyword evidence="7" id="KW-1185">Reference proteome</keyword>
<dbReference type="PROSITE" id="PS50092">
    <property type="entry name" value="TSP1"/>
    <property type="match status" value="2"/>
</dbReference>
<keyword evidence="3" id="KW-0325">Glycoprotein</keyword>
<dbReference type="AlphaFoldDB" id="A0A0G4EBF2"/>
<feature type="signal peptide" evidence="4">
    <location>
        <begin position="1"/>
        <end position="20"/>
    </location>
</feature>
<evidence type="ECO:0000256" key="2">
    <source>
        <dbReference type="ARBA" id="ARBA00023157"/>
    </source>
</evidence>
<dbReference type="FunFam" id="2.20.100.10:FF:000019">
    <property type="entry name" value="Thrombospondin type 1 domain containing 7A"/>
    <property type="match status" value="1"/>
</dbReference>
<dbReference type="Pfam" id="PF19028">
    <property type="entry name" value="TSP1_spondin"/>
    <property type="match status" value="2"/>
</dbReference>
<evidence type="ECO:0000313" key="7">
    <source>
        <dbReference type="Proteomes" id="UP000041254"/>
    </source>
</evidence>